<dbReference type="PROSITE" id="PS50110">
    <property type="entry name" value="RESPONSE_REGULATORY"/>
    <property type="match status" value="1"/>
</dbReference>
<keyword evidence="7" id="KW-0067">ATP-binding</keyword>
<dbReference type="CDD" id="cd16922">
    <property type="entry name" value="HATPase_EvgS-ArcB-TorS-like"/>
    <property type="match status" value="1"/>
</dbReference>
<evidence type="ECO:0000259" key="13">
    <source>
        <dbReference type="PROSITE" id="PS01124"/>
    </source>
</evidence>
<dbReference type="SUPFAM" id="SSF46689">
    <property type="entry name" value="Homeodomain-like"/>
    <property type="match status" value="1"/>
</dbReference>
<gene>
    <name evidence="16" type="ORF">LV89_02037</name>
</gene>
<dbReference type="SMART" id="SM00448">
    <property type="entry name" value="REC"/>
    <property type="match status" value="1"/>
</dbReference>
<dbReference type="PRINTS" id="PR00344">
    <property type="entry name" value="BCTRLSENSOR"/>
</dbReference>
<evidence type="ECO:0000313" key="16">
    <source>
        <dbReference type="EMBL" id="PWK26831.1"/>
    </source>
</evidence>
<dbReference type="CDD" id="cd17574">
    <property type="entry name" value="REC_OmpR"/>
    <property type="match status" value="1"/>
</dbReference>
<accession>A0A316EDV1</accession>
<evidence type="ECO:0000256" key="3">
    <source>
        <dbReference type="ARBA" id="ARBA00022553"/>
    </source>
</evidence>
<evidence type="ECO:0000256" key="1">
    <source>
        <dbReference type="ARBA" id="ARBA00000085"/>
    </source>
</evidence>
<dbReference type="InterPro" id="IPR018060">
    <property type="entry name" value="HTH_AraC"/>
</dbReference>
<dbReference type="Proteomes" id="UP000245489">
    <property type="component" value="Unassembled WGS sequence"/>
</dbReference>
<dbReference type="EC" id="2.7.13.3" evidence="2"/>
<keyword evidence="5" id="KW-0547">Nucleotide-binding</keyword>
<dbReference type="GO" id="GO:0003700">
    <property type="term" value="F:DNA-binding transcription factor activity"/>
    <property type="evidence" value="ECO:0007669"/>
    <property type="project" value="InterPro"/>
</dbReference>
<dbReference type="SMART" id="SM00387">
    <property type="entry name" value="HATPase_c"/>
    <property type="match status" value="1"/>
</dbReference>
<keyword evidence="8" id="KW-0902">Two-component regulatory system</keyword>
<feature type="domain" description="Histidine kinase" evidence="14">
    <location>
        <begin position="56"/>
        <end position="273"/>
    </location>
</feature>
<dbReference type="Pfam" id="PF00512">
    <property type="entry name" value="HisKA"/>
    <property type="match status" value="1"/>
</dbReference>
<evidence type="ECO:0000256" key="4">
    <source>
        <dbReference type="ARBA" id="ARBA00022679"/>
    </source>
</evidence>
<dbReference type="GO" id="GO:0043565">
    <property type="term" value="F:sequence-specific DNA binding"/>
    <property type="evidence" value="ECO:0007669"/>
    <property type="project" value="InterPro"/>
</dbReference>
<proteinExistence type="predicted"/>
<evidence type="ECO:0000259" key="14">
    <source>
        <dbReference type="PROSITE" id="PS50109"/>
    </source>
</evidence>
<dbReference type="InterPro" id="IPR003594">
    <property type="entry name" value="HATPase_dom"/>
</dbReference>
<evidence type="ECO:0000256" key="7">
    <source>
        <dbReference type="ARBA" id="ARBA00022840"/>
    </source>
</evidence>
<dbReference type="Pfam" id="PF12833">
    <property type="entry name" value="HTH_18"/>
    <property type="match status" value="1"/>
</dbReference>
<feature type="modified residue" description="4-aspartylphosphate" evidence="12">
    <location>
        <position position="361"/>
    </location>
</feature>
<dbReference type="InterPro" id="IPR004358">
    <property type="entry name" value="Sig_transdc_His_kin-like_C"/>
</dbReference>
<dbReference type="GO" id="GO:0005524">
    <property type="term" value="F:ATP binding"/>
    <property type="evidence" value="ECO:0007669"/>
    <property type="project" value="UniProtKB-KW"/>
</dbReference>
<protein>
    <recommendedName>
        <fullName evidence="2">histidine kinase</fullName>
        <ecNumber evidence="2">2.7.13.3</ecNumber>
    </recommendedName>
</protein>
<dbReference type="Pfam" id="PF00072">
    <property type="entry name" value="Response_reg"/>
    <property type="match status" value="1"/>
</dbReference>
<keyword evidence="10" id="KW-0238">DNA-binding</keyword>
<evidence type="ECO:0000256" key="5">
    <source>
        <dbReference type="ARBA" id="ARBA00022741"/>
    </source>
</evidence>
<dbReference type="Gene3D" id="3.30.565.10">
    <property type="entry name" value="Histidine kinase-like ATPase, C-terminal domain"/>
    <property type="match status" value="1"/>
</dbReference>
<evidence type="ECO:0000313" key="17">
    <source>
        <dbReference type="Proteomes" id="UP000245489"/>
    </source>
</evidence>
<dbReference type="InterPro" id="IPR001789">
    <property type="entry name" value="Sig_transdc_resp-reg_receiver"/>
</dbReference>
<evidence type="ECO:0000259" key="15">
    <source>
        <dbReference type="PROSITE" id="PS50110"/>
    </source>
</evidence>
<dbReference type="SUPFAM" id="SSF47384">
    <property type="entry name" value="Homodimeric domain of signal transducing histidine kinase"/>
    <property type="match status" value="1"/>
</dbReference>
<dbReference type="InterPro" id="IPR005467">
    <property type="entry name" value="His_kinase_dom"/>
</dbReference>
<comment type="caution">
    <text evidence="16">The sequence shown here is derived from an EMBL/GenBank/DDBJ whole genome shotgun (WGS) entry which is preliminary data.</text>
</comment>
<dbReference type="SMART" id="SM00388">
    <property type="entry name" value="HisKA"/>
    <property type="match status" value="1"/>
</dbReference>
<dbReference type="InterPro" id="IPR009057">
    <property type="entry name" value="Homeodomain-like_sf"/>
</dbReference>
<feature type="domain" description="HTH araC/xylS-type" evidence="13">
    <location>
        <begin position="463"/>
        <end position="560"/>
    </location>
</feature>
<dbReference type="SMART" id="SM00342">
    <property type="entry name" value="HTH_ARAC"/>
    <property type="match status" value="1"/>
</dbReference>
<sequence>MKSEKFTLLLVIIGSYLIYYRQRVNKNQLTRQLLFEQKEAERLATLNELKTRFFTNISHEFRTPLTLLVGPIDDLQKKYPQENIIALMQRNLKRLQILINQLLDLSKLEAGEMKASLQDVNLSLFFEHIFASFESLAQSKFIIFNHSQSHLHQLGRFDLDKLEKIIINLLSNAFKFTPKNGRIIVRVDYKVIGEIGQLFIRVQDFGMGIPTERLPHIFDRFYQVDDSNQRQHDGTGIGLALVKELINLLDGEIQVSSRLGEGTTFELALPFVATKMIENELEKTNSKTATIFETEFTNKSIQRKIIETDGQNIMLIIEDNADLRNYIGSFFESKYQLIMAVDGVEGLRKAIEYIPDIVICDLMMPNLDGLEFCEKLKNDERINHIPVIMLTAKATLADKLVGLGKGADDYLSKPFNREELTVRVNNLVTQRQLMREKFTLLASDNTQVEKIIKELTIDDLFIQKAKNIIDKYLDKSEFDVDTFANEMTLSSVQLRRKLKAITNQTVTEFVRNYRLEIAADKLQKGFGSVSEIAYQVGFDSLPYFSKVFLERYGKTPSDWK</sequence>
<keyword evidence="17" id="KW-1185">Reference proteome</keyword>
<dbReference type="Gene3D" id="3.40.50.2300">
    <property type="match status" value="1"/>
</dbReference>
<evidence type="ECO:0000256" key="11">
    <source>
        <dbReference type="ARBA" id="ARBA00023163"/>
    </source>
</evidence>
<keyword evidence="4" id="KW-0808">Transferase</keyword>
<evidence type="ECO:0000256" key="8">
    <source>
        <dbReference type="ARBA" id="ARBA00023012"/>
    </source>
</evidence>
<dbReference type="PROSITE" id="PS00041">
    <property type="entry name" value="HTH_ARAC_FAMILY_1"/>
    <property type="match status" value="1"/>
</dbReference>
<keyword evidence="3 12" id="KW-0597">Phosphoprotein</keyword>
<dbReference type="PANTHER" id="PTHR43547:SF2">
    <property type="entry name" value="HYBRID SIGNAL TRANSDUCTION HISTIDINE KINASE C"/>
    <property type="match status" value="1"/>
</dbReference>
<dbReference type="Gene3D" id="1.10.287.130">
    <property type="match status" value="1"/>
</dbReference>
<dbReference type="InterPro" id="IPR003661">
    <property type="entry name" value="HisK_dim/P_dom"/>
</dbReference>
<dbReference type="PANTHER" id="PTHR43547">
    <property type="entry name" value="TWO-COMPONENT HISTIDINE KINASE"/>
    <property type="match status" value="1"/>
</dbReference>
<dbReference type="SUPFAM" id="SSF55874">
    <property type="entry name" value="ATPase domain of HSP90 chaperone/DNA topoisomerase II/histidine kinase"/>
    <property type="match status" value="1"/>
</dbReference>
<evidence type="ECO:0000256" key="2">
    <source>
        <dbReference type="ARBA" id="ARBA00012438"/>
    </source>
</evidence>
<dbReference type="Pfam" id="PF02518">
    <property type="entry name" value="HATPase_c"/>
    <property type="match status" value="1"/>
</dbReference>
<evidence type="ECO:0000256" key="6">
    <source>
        <dbReference type="ARBA" id="ARBA00022777"/>
    </source>
</evidence>
<dbReference type="Gene3D" id="1.10.10.60">
    <property type="entry name" value="Homeodomain-like"/>
    <property type="match status" value="1"/>
</dbReference>
<dbReference type="PROSITE" id="PS50109">
    <property type="entry name" value="HIS_KIN"/>
    <property type="match status" value="1"/>
</dbReference>
<dbReference type="InterPro" id="IPR018062">
    <property type="entry name" value="HTH_AraC-typ_CS"/>
</dbReference>
<dbReference type="AlphaFoldDB" id="A0A316EDV1"/>
<organism evidence="16 17">
    <name type="scientific">Arcicella aurantiaca</name>
    <dbReference type="NCBI Taxonomy" id="591202"/>
    <lineage>
        <taxon>Bacteria</taxon>
        <taxon>Pseudomonadati</taxon>
        <taxon>Bacteroidota</taxon>
        <taxon>Cytophagia</taxon>
        <taxon>Cytophagales</taxon>
        <taxon>Flectobacillaceae</taxon>
        <taxon>Arcicella</taxon>
    </lineage>
</organism>
<dbReference type="CDD" id="cd00082">
    <property type="entry name" value="HisKA"/>
    <property type="match status" value="1"/>
</dbReference>
<comment type="catalytic activity">
    <reaction evidence="1">
        <text>ATP + protein L-histidine = ADP + protein N-phospho-L-histidine.</text>
        <dbReference type="EC" id="2.7.13.3"/>
    </reaction>
</comment>
<keyword evidence="9" id="KW-0805">Transcription regulation</keyword>
<dbReference type="FunFam" id="3.30.565.10:FF:000037">
    <property type="entry name" value="Hybrid sensor histidine kinase/response regulator"/>
    <property type="match status" value="1"/>
</dbReference>
<dbReference type="InterPro" id="IPR011006">
    <property type="entry name" value="CheY-like_superfamily"/>
</dbReference>
<dbReference type="GO" id="GO:0000155">
    <property type="term" value="F:phosphorelay sensor kinase activity"/>
    <property type="evidence" value="ECO:0007669"/>
    <property type="project" value="InterPro"/>
</dbReference>
<reference evidence="16 17" key="1">
    <citation type="submission" date="2018-05" db="EMBL/GenBank/DDBJ databases">
        <title>Genomic Encyclopedia of Archaeal and Bacterial Type Strains, Phase II (KMG-II): from individual species to whole genera.</title>
        <authorList>
            <person name="Goeker M."/>
        </authorList>
    </citation>
    <scope>NUCLEOTIDE SEQUENCE [LARGE SCALE GENOMIC DNA]</scope>
    <source>
        <strain evidence="16 17">DSM 22214</strain>
    </source>
</reference>
<dbReference type="EMBL" id="QGGO01000009">
    <property type="protein sequence ID" value="PWK26831.1"/>
    <property type="molecule type" value="Genomic_DNA"/>
</dbReference>
<dbReference type="SUPFAM" id="SSF52172">
    <property type="entry name" value="CheY-like"/>
    <property type="match status" value="1"/>
</dbReference>
<dbReference type="PROSITE" id="PS01124">
    <property type="entry name" value="HTH_ARAC_FAMILY_2"/>
    <property type="match status" value="1"/>
</dbReference>
<evidence type="ECO:0000256" key="9">
    <source>
        <dbReference type="ARBA" id="ARBA00023015"/>
    </source>
</evidence>
<keyword evidence="6" id="KW-0418">Kinase</keyword>
<evidence type="ECO:0000256" key="10">
    <source>
        <dbReference type="ARBA" id="ARBA00023125"/>
    </source>
</evidence>
<feature type="domain" description="Response regulatory" evidence="15">
    <location>
        <begin position="313"/>
        <end position="428"/>
    </location>
</feature>
<dbReference type="InterPro" id="IPR036890">
    <property type="entry name" value="HATPase_C_sf"/>
</dbReference>
<keyword evidence="11" id="KW-0804">Transcription</keyword>
<evidence type="ECO:0000256" key="12">
    <source>
        <dbReference type="PROSITE-ProRule" id="PRU00169"/>
    </source>
</evidence>
<dbReference type="InterPro" id="IPR036097">
    <property type="entry name" value="HisK_dim/P_sf"/>
</dbReference>
<name>A0A316EDV1_9BACT</name>